<sequence length="63" mass="7417">SWSRFDIMLNFREMGQWPTINNTDIVSNLTTYKTQFVWSSITKDLGVIRSGTTQWQMQDSKVK</sequence>
<dbReference type="AlphaFoldDB" id="A0A5E4GKQ4"/>
<accession>A0A5E4GKQ4</accession>
<name>A0A5E4GKQ4_PRUDU</name>
<dbReference type="EMBL" id="CABIKO010000989">
    <property type="protein sequence ID" value="VVA40465.1"/>
    <property type="molecule type" value="Genomic_DNA"/>
</dbReference>
<dbReference type="Proteomes" id="UP000327085">
    <property type="component" value="Chromosome 2"/>
</dbReference>
<protein>
    <submittedName>
        <fullName evidence="1">Uncharacterized protein</fullName>
    </submittedName>
</protein>
<feature type="non-terminal residue" evidence="1">
    <location>
        <position position="1"/>
    </location>
</feature>
<reference evidence="2" key="1">
    <citation type="journal article" date="2020" name="Plant J.">
        <title>Transposons played a major role in the diversification between the closely related almond and peach genomes: results from the almond genome sequence.</title>
        <authorList>
            <person name="Alioto T."/>
            <person name="Alexiou K.G."/>
            <person name="Bardil A."/>
            <person name="Barteri F."/>
            <person name="Castanera R."/>
            <person name="Cruz F."/>
            <person name="Dhingra A."/>
            <person name="Duval H."/>
            <person name="Fernandez I Marti A."/>
            <person name="Frias L."/>
            <person name="Galan B."/>
            <person name="Garcia J.L."/>
            <person name="Howad W."/>
            <person name="Gomez-Garrido J."/>
            <person name="Gut M."/>
            <person name="Julca I."/>
            <person name="Morata J."/>
            <person name="Puigdomenech P."/>
            <person name="Ribeca P."/>
            <person name="Rubio Cabetas M.J."/>
            <person name="Vlasova A."/>
            <person name="Wirthensohn M."/>
            <person name="Garcia-Mas J."/>
            <person name="Gabaldon T."/>
            <person name="Casacuberta J.M."/>
            <person name="Arus P."/>
        </authorList>
    </citation>
    <scope>NUCLEOTIDE SEQUENCE [LARGE SCALE GENOMIC DNA]</scope>
    <source>
        <strain evidence="2">cv. Texas</strain>
    </source>
</reference>
<evidence type="ECO:0000313" key="1">
    <source>
        <dbReference type="EMBL" id="VVA40465.1"/>
    </source>
</evidence>
<dbReference type="Gramene" id="VVA40465">
    <property type="protein sequence ID" value="VVA40465"/>
    <property type="gene ID" value="Prudul26B018224"/>
</dbReference>
<evidence type="ECO:0000313" key="2">
    <source>
        <dbReference type="Proteomes" id="UP000327085"/>
    </source>
</evidence>
<dbReference type="InParanoid" id="A0A5E4GKQ4"/>
<proteinExistence type="predicted"/>
<organism evidence="1 2">
    <name type="scientific">Prunus dulcis</name>
    <name type="common">Almond</name>
    <name type="synonym">Amygdalus dulcis</name>
    <dbReference type="NCBI Taxonomy" id="3755"/>
    <lineage>
        <taxon>Eukaryota</taxon>
        <taxon>Viridiplantae</taxon>
        <taxon>Streptophyta</taxon>
        <taxon>Embryophyta</taxon>
        <taxon>Tracheophyta</taxon>
        <taxon>Spermatophyta</taxon>
        <taxon>Magnoliopsida</taxon>
        <taxon>eudicotyledons</taxon>
        <taxon>Gunneridae</taxon>
        <taxon>Pentapetalae</taxon>
        <taxon>rosids</taxon>
        <taxon>fabids</taxon>
        <taxon>Rosales</taxon>
        <taxon>Rosaceae</taxon>
        <taxon>Amygdaloideae</taxon>
        <taxon>Amygdaleae</taxon>
        <taxon>Prunus</taxon>
    </lineage>
</organism>
<gene>
    <name evidence="1" type="ORF">ALMOND_2B018224</name>
</gene>